<dbReference type="Proteomes" id="UP000184287">
    <property type="component" value="Unassembled WGS sequence"/>
</dbReference>
<reference evidence="3" key="1">
    <citation type="submission" date="2016-11" db="EMBL/GenBank/DDBJ databases">
        <authorList>
            <person name="Varghese N."/>
            <person name="Submissions S."/>
        </authorList>
    </citation>
    <scope>NUCLEOTIDE SEQUENCE [LARGE SCALE GENOMIC DNA]</scope>
    <source>
        <strain evidence="3">DSM 16990</strain>
    </source>
</reference>
<dbReference type="Pfam" id="PF20329">
    <property type="entry name" value="DUF6624"/>
    <property type="match status" value="1"/>
</dbReference>
<evidence type="ECO:0000313" key="2">
    <source>
        <dbReference type="EMBL" id="SHE61918.1"/>
    </source>
</evidence>
<protein>
    <submittedName>
        <fullName evidence="2">Uncharacterized protein</fullName>
    </submittedName>
</protein>
<dbReference type="RefSeq" id="WP_073227491.1">
    <property type="nucleotide sequence ID" value="NZ_FQUQ01000001.1"/>
</dbReference>
<dbReference type="InterPro" id="IPR046732">
    <property type="entry name" value="DUF6624"/>
</dbReference>
<dbReference type="AlphaFoldDB" id="A0A1M4UZ43"/>
<dbReference type="OrthoDB" id="1164858at2"/>
<name>A0A1M4UZ43_9SPHI</name>
<dbReference type="STRING" id="288992.SAMN04488522_101723"/>
<gene>
    <name evidence="2" type="ORF">SAMN04488522_101723</name>
</gene>
<evidence type="ECO:0000256" key="1">
    <source>
        <dbReference type="SAM" id="Phobius"/>
    </source>
</evidence>
<keyword evidence="1" id="KW-0472">Membrane</keyword>
<feature type="transmembrane region" description="Helical" evidence="1">
    <location>
        <begin position="6"/>
        <end position="25"/>
    </location>
</feature>
<accession>A0A1M4UZ43</accession>
<sequence>MSDLTVEAKAFVRFGIIYALLMLCYPKFLSAQRFLVFNNQKDISSNLRAGDSSYFAGNFRGSVLSYDKITAILYEEPVYLNQLQNQLAAADISAAFLTLKAMTDSGFYRFWILDKDKIYQKLATSTAFSAAHQRVTANFSRYLKNNKIRNPKLCREIMEMYHADQYYQWVGSFKTRYKTAYPEMSKKAVDSLTSNAFQHHTIKLKQIFKTHGYPWSNDIGKEATHYIWLMIQHADDDLPFQESYLKALKVAVEQQQASGLDLAYLTDRVRKNKKEKQIYGTQMEYKTIDDPVNGKTARMQPWPVEDPDGLDERRKAVGLMPMDQYLEMIRKLNNNQ</sequence>
<proteinExistence type="predicted"/>
<keyword evidence="3" id="KW-1185">Reference proteome</keyword>
<keyword evidence="1" id="KW-1133">Transmembrane helix</keyword>
<evidence type="ECO:0000313" key="3">
    <source>
        <dbReference type="Proteomes" id="UP000184287"/>
    </source>
</evidence>
<organism evidence="2 3">
    <name type="scientific">Pedobacter caeni</name>
    <dbReference type="NCBI Taxonomy" id="288992"/>
    <lineage>
        <taxon>Bacteria</taxon>
        <taxon>Pseudomonadati</taxon>
        <taxon>Bacteroidota</taxon>
        <taxon>Sphingobacteriia</taxon>
        <taxon>Sphingobacteriales</taxon>
        <taxon>Sphingobacteriaceae</taxon>
        <taxon>Pedobacter</taxon>
    </lineage>
</organism>
<dbReference type="EMBL" id="FQUQ01000001">
    <property type="protein sequence ID" value="SHE61918.1"/>
    <property type="molecule type" value="Genomic_DNA"/>
</dbReference>
<keyword evidence="1" id="KW-0812">Transmembrane</keyword>